<gene>
    <name evidence="4" type="ORF">EDC65_2845</name>
</gene>
<dbReference type="Gene3D" id="3.40.630.30">
    <property type="match status" value="1"/>
</dbReference>
<organism evidence="4 5">
    <name type="scientific">Stella humosa</name>
    <dbReference type="NCBI Taxonomy" id="94"/>
    <lineage>
        <taxon>Bacteria</taxon>
        <taxon>Pseudomonadati</taxon>
        <taxon>Pseudomonadota</taxon>
        <taxon>Alphaproteobacteria</taxon>
        <taxon>Rhodospirillales</taxon>
        <taxon>Stellaceae</taxon>
        <taxon>Stella</taxon>
    </lineage>
</organism>
<evidence type="ECO:0000313" key="5">
    <source>
        <dbReference type="Proteomes" id="UP000278222"/>
    </source>
</evidence>
<dbReference type="Proteomes" id="UP000278222">
    <property type="component" value="Unassembled WGS sequence"/>
</dbReference>
<evidence type="ECO:0000313" key="4">
    <source>
        <dbReference type="EMBL" id="ROP90985.1"/>
    </source>
</evidence>
<dbReference type="AlphaFoldDB" id="A0A3N1LP39"/>
<keyword evidence="5" id="KW-1185">Reference proteome</keyword>
<dbReference type="EMBL" id="RJKX01000014">
    <property type="protein sequence ID" value="ROP90985.1"/>
    <property type="molecule type" value="Genomic_DNA"/>
</dbReference>
<keyword evidence="4" id="KW-0687">Ribonucleoprotein</keyword>
<keyword evidence="2" id="KW-0012">Acyltransferase</keyword>
<keyword evidence="1" id="KW-0808">Transferase</keyword>
<dbReference type="InterPro" id="IPR016181">
    <property type="entry name" value="Acyl_CoA_acyltransferase"/>
</dbReference>
<dbReference type="InterPro" id="IPR050832">
    <property type="entry name" value="Bact_Acetyltransf"/>
</dbReference>
<dbReference type="PANTHER" id="PTHR43877">
    <property type="entry name" value="AMINOALKYLPHOSPHONATE N-ACETYLTRANSFERASE-RELATED-RELATED"/>
    <property type="match status" value="1"/>
</dbReference>
<dbReference type="PROSITE" id="PS51186">
    <property type="entry name" value="GNAT"/>
    <property type="match status" value="1"/>
</dbReference>
<dbReference type="GO" id="GO:0005840">
    <property type="term" value="C:ribosome"/>
    <property type="evidence" value="ECO:0007669"/>
    <property type="project" value="UniProtKB-KW"/>
</dbReference>
<name>A0A3N1LP39_9PROT</name>
<reference evidence="4 5" key="1">
    <citation type="submission" date="2018-11" db="EMBL/GenBank/DDBJ databases">
        <title>Genomic Encyclopedia of Type Strains, Phase IV (KMG-IV): sequencing the most valuable type-strain genomes for metagenomic binning, comparative biology and taxonomic classification.</title>
        <authorList>
            <person name="Goeker M."/>
        </authorList>
    </citation>
    <scope>NUCLEOTIDE SEQUENCE [LARGE SCALE GENOMIC DNA]</scope>
    <source>
        <strain evidence="4 5">DSM 5900</strain>
    </source>
</reference>
<accession>A0A3N1LP39</accession>
<comment type="caution">
    <text evidence="4">The sequence shown here is derived from an EMBL/GenBank/DDBJ whole genome shotgun (WGS) entry which is preliminary data.</text>
</comment>
<keyword evidence="4" id="KW-0689">Ribosomal protein</keyword>
<feature type="domain" description="N-acetyltransferase" evidence="3">
    <location>
        <begin position="10"/>
        <end position="178"/>
    </location>
</feature>
<protein>
    <submittedName>
        <fullName evidence="4">Ribosomal protein S18 acetylase RimI-like enzyme</fullName>
    </submittedName>
</protein>
<proteinExistence type="predicted"/>
<dbReference type="SUPFAM" id="SSF55729">
    <property type="entry name" value="Acyl-CoA N-acyltransferases (Nat)"/>
    <property type="match status" value="1"/>
</dbReference>
<evidence type="ECO:0000259" key="3">
    <source>
        <dbReference type="PROSITE" id="PS51186"/>
    </source>
</evidence>
<dbReference type="CDD" id="cd04301">
    <property type="entry name" value="NAT_SF"/>
    <property type="match status" value="1"/>
</dbReference>
<evidence type="ECO:0000256" key="2">
    <source>
        <dbReference type="ARBA" id="ARBA00023315"/>
    </source>
</evidence>
<dbReference type="Pfam" id="PF00583">
    <property type="entry name" value="Acetyltransf_1"/>
    <property type="match status" value="1"/>
</dbReference>
<dbReference type="GO" id="GO:0016747">
    <property type="term" value="F:acyltransferase activity, transferring groups other than amino-acyl groups"/>
    <property type="evidence" value="ECO:0007669"/>
    <property type="project" value="InterPro"/>
</dbReference>
<sequence length="179" mass="19560">MSVNSLAATIGIEEMTRFAKGDLADLCDAAEAAIRAGGGFGWLTPPPRQVMEAYWKGVLLVPERRLFVGRLDGVIAASAQMSRPSRHNEVQAHAATMTTHFVAPWARGHGLARELVVTVCAAARDEGYQLLNLDVRETQTAAIAHYENLGFVHWGTHPLYAVVDGAPVAGRYYYKRLDQ</sequence>
<dbReference type="RefSeq" id="WP_179955426.1">
    <property type="nucleotide sequence ID" value="NZ_AP019700.1"/>
</dbReference>
<dbReference type="InterPro" id="IPR000182">
    <property type="entry name" value="GNAT_dom"/>
</dbReference>
<evidence type="ECO:0000256" key="1">
    <source>
        <dbReference type="ARBA" id="ARBA00022679"/>
    </source>
</evidence>